<reference evidence="2 3" key="1">
    <citation type="submission" date="2013-05" db="EMBL/GenBank/DDBJ databases">
        <title>Genome assembly of Chondromyces apiculatus DSM 436.</title>
        <authorList>
            <person name="Sharma G."/>
            <person name="Khatri I."/>
            <person name="Kaur C."/>
            <person name="Mayilraj S."/>
            <person name="Subramanian S."/>
        </authorList>
    </citation>
    <scope>NUCLEOTIDE SEQUENCE [LARGE SCALE GENOMIC DNA]</scope>
    <source>
        <strain evidence="2 3">DSM 436</strain>
    </source>
</reference>
<evidence type="ECO:0000313" key="2">
    <source>
        <dbReference type="EMBL" id="EYF05487.1"/>
    </source>
</evidence>
<keyword evidence="3" id="KW-1185">Reference proteome</keyword>
<protein>
    <submittedName>
        <fullName evidence="2">Uncharacterized protein</fullName>
    </submittedName>
</protein>
<sequence>MVPVRRGDKAWSTLHSASICTRPRASAANVRYLWPHLLDAPPLPLLGTAPRRGGGVRPSRGAGARGAPAPGYAVP</sequence>
<evidence type="ECO:0000256" key="1">
    <source>
        <dbReference type="SAM" id="MobiDB-lite"/>
    </source>
</evidence>
<feature type="region of interest" description="Disordered" evidence="1">
    <location>
        <begin position="49"/>
        <end position="75"/>
    </location>
</feature>
<comment type="caution">
    <text evidence="2">The sequence shown here is derived from an EMBL/GenBank/DDBJ whole genome shotgun (WGS) entry which is preliminary data.</text>
</comment>
<dbReference type="STRING" id="1192034.CAP_3215"/>
<organism evidence="2 3">
    <name type="scientific">Chondromyces apiculatus DSM 436</name>
    <dbReference type="NCBI Taxonomy" id="1192034"/>
    <lineage>
        <taxon>Bacteria</taxon>
        <taxon>Pseudomonadati</taxon>
        <taxon>Myxococcota</taxon>
        <taxon>Polyangia</taxon>
        <taxon>Polyangiales</taxon>
        <taxon>Polyangiaceae</taxon>
        <taxon>Chondromyces</taxon>
    </lineage>
</organism>
<dbReference type="AlphaFoldDB" id="A0A017T978"/>
<gene>
    <name evidence="2" type="ORF">CAP_3215</name>
</gene>
<name>A0A017T978_9BACT</name>
<evidence type="ECO:0000313" key="3">
    <source>
        <dbReference type="Proteomes" id="UP000019678"/>
    </source>
</evidence>
<dbReference type="EMBL" id="ASRX01000023">
    <property type="protein sequence ID" value="EYF05487.1"/>
    <property type="molecule type" value="Genomic_DNA"/>
</dbReference>
<dbReference type="Proteomes" id="UP000019678">
    <property type="component" value="Unassembled WGS sequence"/>
</dbReference>
<proteinExistence type="predicted"/>
<accession>A0A017T978</accession>